<gene>
    <name evidence="3" type="ORF">CALMAC_LOCUS10749</name>
</gene>
<feature type="domain" description="F-box" evidence="2">
    <location>
        <begin position="13"/>
        <end position="59"/>
    </location>
</feature>
<evidence type="ECO:0000313" key="4">
    <source>
        <dbReference type="Proteomes" id="UP000410492"/>
    </source>
</evidence>
<dbReference type="Proteomes" id="UP000410492">
    <property type="component" value="Unassembled WGS sequence"/>
</dbReference>
<dbReference type="Gene3D" id="1.20.1280.50">
    <property type="match status" value="1"/>
</dbReference>
<dbReference type="AlphaFoldDB" id="A0A653CPI7"/>
<dbReference type="SUPFAM" id="SSF52047">
    <property type="entry name" value="RNI-like"/>
    <property type="match status" value="1"/>
</dbReference>
<feature type="region of interest" description="Disordered" evidence="1">
    <location>
        <begin position="449"/>
        <end position="702"/>
    </location>
</feature>
<evidence type="ECO:0000259" key="2">
    <source>
        <dbReference type="PROSITE" id="PS50181"/>
    </source>
</evidence>
<dbReference type="Pfam" id="PF12937">
    <property type="entry name" value="F-box-like"/>
    <property type="match status" value="1"/>
</dbReference>
<feature type="compositionally biased region" description="Basic and acidic residues" evidence="1">
    <location>
        <begin position="594"/>
        <end position="624"/>
    </location>
</feature>
<evidence type="ECO:0000313" key="3">
    <source>
        <dbReference type="EMBL" id="VEN49722.1"/>
    </source>
</evidence>
<sequence length="804" mass="91865">MDTENEPDLEKQDCKILELPHYVLTILLSYLDSTSLYQLSKTCNFLKEAIEDPALWKQVDARSEPNSIEKINYVYEKIHEKTVHVLLRGYKKYTNIPHTFFDRIDPFETLKVLALENIKLYGSKVSLKDFPSSLEELSLKRTYVKNSEYFFQHSARKMCNLRVLILDECNWVTCSFLLSVSKFENLEIISAVKCMRVHLKRMPYLNVAKYGCKKLKILDFRFTGIGGEMLRTFYSKPSIQRMYFQSFKSAEVDYEEKFSNTKKLNRTSVDIDTDLNINDNSLRDYTTTTAASTVEPIAKSMLYQDPYPECECGYKNGGEERTMPEPMIYSLEDDNDTYRPSAHMTAKFVCQKHMKDVEKLPSDFKDFFVIHQKQFHSDITSDTDSSDSDSSEDYDDLACCIYAMGTKMVILPNVHEPNNRSEMDLPYRGAARSLMPFNIFIVNPFDTRNRQRNAGSSSDNNQPGPSGGSNSNDTSTSQKAVNTDGGECSTANKVGCEKRKLDDSDSEADDESANKKRKVANNRESGCETIDSMESVKEDSESVSNDAQENEDIRHSSVDDLSNETNDEISKKSENIRNIDLKNEPSCSGSMTPDTKKMTENTSSKKWDSDSDSDTEKEKKMTPKERHKRKGRRSTDSGDGLSGKKKICKTREPQMDGNVAQVPLLDAGRGQRLEWAAEEREEGSGDQRPSTSRADRGPPNIRGNVINRAVEQLIFRGVGQLQPMQLQQEGWNLPNKISLRRISLRGYNKVTNMALLYLRYLQIELLDLTYTSVTKQEIENFLLYNPNCRVIHPMYCVCKPRNPF</sequence>
<feature type="compositionally biased region" description="Low complexity" evidence="1">
    <location>
        <begin position="455"/>
        <end position="478"/>
    </location>
</feature>
<dbReference type="PROSITE" id="PS50181">
    <property type="entry name" value="FBOX"/>
    <property type="match status" value="1"/>
</dbReference>
<dbReference type="InterPro" id="IPR001810">
    <property type="entry name" value="F-box_dom"/>
</dbReference>
<proteinExistence type="predicted"/>
<name>A0A653CPI7_CALMS</name>
<dbReference type="EMBL" id="CAACVG010008420">
    <property type="protein sequence ID" value="VEN49722.1"/>
    <property type="molecule type" value="Genomic_DNA"/>
</dbReference>
<protein>
    <recommendedName>
        <fullName evidence="2">F-box domain-containing protein</fullName>
    </recommendedName>
</protein>
<reference evidence="3 4" key="1">
    <citation type="submission" date="2019-01" db="EMBL/GenBank/DDBJ databases">
        <authorList>
            <person name="Sayadi A."/>
        </authorList>
    </citation>
    <scope>NUCLEOTIDE SEQUENCE [LARGE SCALE GENOMIC DNA]</scope>
</reference>
<keyword evidence="4" id="KW-1185">Reference proteome</keyword>
<dbReference type="InterPro" id="IPR032675">
    <property type="entry name" value="LRR_dom_sf"/>
</dbReference>
<feature type="compositionally biased region" description="Basic and acidic residues" evidence="1">
    <location>
        <begin position="669"/>
        <end position="685"/>
    </location>
</feature>
<dbReference type="SUPFAM" id="SSF81383">
    <property type="entry name" value="F-box domain"/>
    <property type="match status" value="1"/>
</dbReference>
<organism evidence="3 4">
    <name type="scientific">Callosobruchus maculatus</name>
    <name type="common">Southern cowpea weevil</name>
    <name type="synonym">Pulse bruchid</name>
    <dbReference type="NCBI Taxonomy" id="64391"/>
    <lineage>
        <taxon>Eukaryota</taxon>
        <taxon>Metazoa</taxon>
        <taxon>Ecdysozoa</taxon>
        <taxon>Arthropoda</taxon>
        <taxon>Hexapoda</taxon>
        <taxon>Insecta</taxon>
        <taxon>Pterygota</taxon>
        <taxon>Neoptera</taxon>
        <taxon>Endopterygota</taxon>
        <taxon>Coleoptera</taxon>
        <taxon>Polyphaga</taxon>
        <taxon>Cucujiformia</taxon>
        <taxon>Chrysomeloidea</taxon>
        <taxon>Chrysomelidae</taxon>
        <taxon>Bruchinae</taxon>
        <taxon>Bruchini</taxon>
        <taxon>Callosobruchus</taxon>
    </lineage>
</organism>
<dbReference type="Gene3D" id="3.80.10.10">
    <property type="entry name" value="Ribonuclease Inhibitor"/>
    <property type="match status" value="1"/>
</dbReference>
<dbReference type="InterPro" id="IPR036047">
    <property type="entry name" value="F-box-like_dom_sf"/>
</dbReference>
<dbReference type="OrthoDB" id="9856535at2759"/>
<evidence type="ECO:0000256" key="1">
    <source>
        <dbReference type="SAM" id="MobiDB-lite"/>
    </source>
</evidence>
<feature type="compositionally biased region" description="Basic and acidic residues" evidence="1">
    <location>
        <begin position="568"/>
        <end position="583"/>
    </location>
</feature>
<accession>A0A653CPI7</accession>